<gene>
    <name evidence="2" type="ORF">GLOTRDRAFT_134106</name>
</gene>
<evidence type="ECO:0008006" key="4">
    <source>
        <dbReference type="Google" id="ProtNLM"/>
    </source>
</evidence>
<dbReference type="OMA" id="LNASMCT"/>
<dbReference type="GeneID" id="19302912"/>
<dbReference type="InterPro" id="IPR032675">
    <property type="entry name" value="LRR_dom_sf"/>
</dbReference>
<evidence type="ECO:0000313" key="2">
    <source>
        <dbReference type="EMBL" id="EPQ50297.1"/>
    </source>
</evidence>
<keyword evidence="1" id="KW-0175">Coiled coil</keyword>
<protein>
    <recommendedName>
        <fullName evidence="4">F-box domain-containing protein</fullName>
    </recommendedName>
</protein>
<reference evidence="2 3" key="1">
    <citation type="journal article" date="2012" name="Science">
        <title>The Paleozoic origin of enzymatic lignin decomposition reconstructed from 31 fungal genomes.</title>
        <authorList>
            <person name="Floudas D."/>
            <person name="Binder M."/>
            <person name="Riley R."/>
            <person name="Barry K."/>
            <person name="Blanchette R.A."/>
            <person name="Henrissat B."/>
            <person name="Martinez A.T."/>
            <person name="Otillar R."/>
            <person name="Spatafora J.W."/>
            <person name="Yadav J.S."/>
            <person name="Aerts A."/>
            <person name="Benoit I."/>
            <person name="Boyd A."/>
            <person name="Carlson A."/>
            <person name="Copeland A."/>
            <person name="Coutinho P.M."/>
            <person name="de Vries R.P."/>
            <person name="Ferreira P."/>
            <person name="Findley K."/>
            <person name="Foster B."/>
            <person name="Gaskell J."/>
            <person name="Glotzer D."/>
            <person name="Gorecki P."/>
            <person name="Heitman J."/>
            <person name="Hesse C."/>
            <person name="Hori C."/>
            <person name="Igarashi K."/>
            <person name="Jurgens J.A."/>
            <person name="Kallen N."/>
            <person name="Kersten P."/>
            <person name="Kohler A."/>
            <person name="Kuees U."/>
            <person name="Kumar T.K.A."/>
            <person name="Kuo A."/>
            <person name="LaButti K."/>
            <person name="Larrondo L.F."/>
            <person name="Lindquist E."/>
            <person name="Ling A."/>
            <person name="Lombard V."/>
            <person name="Lucas S."/>
            <person name="Lundell T."/>
            <person name="Martin R."/>
            <person name="McLaughlin D.J."/>
            <person name="Morgenstern I."/>
            <person name="Morin E."/>
            <person name="Murat C."/>
            <person name="Nagy L.G."/>
            <person name="Nolan M."/>
            <person name="Ohm R.A."/>
            <person name="Patyshakuliyeva A."/>
            <person name="Rokas A."/>
            <person name="Ruiz-Duenas F.J."/>
            <person name="Sabat G."/>
            <person name="Salamov A."/>
            <person name="Samejima M."/>
            <person name="Schmutz J."/>
            <person name="Slot J.C."/>
            <person name="St John F."/>
            <person name="Stenlid J."/>
            <person name="Sun H."/>
            <person name="Sun S."/>
            <person name="Syed K."/>
            <person name="Tsang A."/>
            <person name="Wiebenga A."/>
            <person name="Young D."/>
            <person name="Pisabarro A."/>
            <person name="Eastwood D.C."/>
            <person name="Martin F."/>
            <person name="Cullen D."/>
            <person name="Grigoriev I.V."/>
            <person name="Hibbett D.S."/>
        </authorList>
    </citation>
    <scope>NUCLEOTIDE SEQUENCE [LARGE SCALE GENOMIC DNA]</scope>
    <source>
        <strain evidence="2 3">ATCC 11539</strain>
    </source>
</reference>
<dbReference type="RefSeq" id="XP_007871278.1">
    <property type="nucleotide sequence ID" value="XM_007873087.1"/>
</dbReference>
<proteinExistence type="predicted"/>
<dbReference type="Gene3D" id="3.80.10.10">
    <property type="entry name" value="Ribonuclease Inhibitor"/>
    <property type="match status" value="1"/>
</dbReference>
<keyword evidence="3" id="KW-1185">Reference proteome</keyword>
<dbReference type="HOGENOM" id="CLU_020999_3_3_1"/>
<dbReference type="AlphaFoldDB" id="S7PSC6"/>
<organism evidence="2 3">
    <name type="scientific">Gloeophyllum trabeum (strain ATCC 11539 / FP-39264 / Madison 617)</name>
    <name type="common">Brown rot fungus</name>
    <dbReference type="NCBI Taxonomy" id="670483"/>
    <lineage>
        <taxon>Eukaryota</taxon>
        <taxon>Fungi</taxon>
        <taxon>Dikarya</taxon>
        <taxon>Basidiomycota</taxon>
        <taxon>Agaricomycotina</taxon>
        <taxon>Agaricomycetes</taxon>
        <taxon>Gloeophyllales</taxon>
        <taxon>Gloeophyllaceae</taxon>
        <taxon>Gloeophyllum</taxon>
    </lineage>
</organism>
<dbReference type="SUPFAM" id="SSF52047">
    <property type="entry name" value="RNI-like"/>
    <property type="match status" value="1"/>
</dbReference>
<feature type="coiled-coil region" evidence="1">
    <location>
        <begin position="37"/>
        <end position="64"/>
    </location>
</feature>
<evidence type="ECO:0000313" key="3">
    <source>
        <dbReference type="Proteomes" id="UP000030669"/>
    </source>
</evidence>
<name>S7PSC6_GLOTA</name>
<feature type="coiled-coil region" evidence="1">
    <location>
        <begin position="90"/>
        <end position="124"/>
    </location>
</feature>
<sequence>MAEGSPVEGGMNNLRNPVYVQELEAVIAEIPEKQSLASLLRQEYDNIRKDLEALTDERAHVETRVAPDSLLTARFRECINAALSDLDASIRAQSERLQPTEERLREVEKDLKELRERRQLLNSRVSPVQVLPEEILVKIWNFADAVPRPIHSTQLPFILSWVNKRWREILTRTPTLWRFIQASPNMSPGLLQLQVQRSAPCLLKILFSFRSARPRRTSTNGGVDRLLFVMTDLIKCADRWQSFHLGESSWSNWEQVAELSLYSERLQQLLCSVHVPHLQHFCAWWQGLDCLGELFEHGAPSLAQMQLSGLSVFPNLHLFRRLTSLELIQPDYDERLTPTVFRSLLAQCPTLTHLGLDGNIFHSDPDFPSLHPYPLPLTSLTSLKLSVLNYSRVDGFNIPELFQIFIAPRLESLQLLFLSRPACEGLMQVLEKSPMACGSESLFRLHIHAGEGRIGLGHSLSSRMLVQFPNIQHLWINAPQEDGQELLEALALHMGDGEPQRLCPSLDTVTLDIGFDQVDEDGGDYIRNFVATRQVIGLPITTLRFYPEMDAYAARELLAWCHEIVKVEVLPIRDIEFECCEMSEKPIPAPLNLDRLHGCGRF</sequence>
<dbReference type="OrthoDB" id="3226575at2759"/>
<accession>S7PSC6</accession>
<evidence type="ECO:0000256" key="1">
    <source>
        <dbReference type="SAM" id="Coils"/>
    </source>
</evidence>
<dbReference type="Proteomes" id="UP000030669">
    <property type="component" value="Unassembled WGS sequence"/>
</dbReference>
<dbReference type="EMBL" id="KB469319">
    <property type="protein sequence ID" value="EPQ50297.1"/>
    <property type="molecule type" value="Genomic_DNA"/>
</dbReference>
<dbReference type="KEGG" id="gtr:GLOTRDRAFT_134106"/>